<gene>
    <name evidence="1" type="ORF">ON006_02380</name>
</gene>
<evidence type="ECO:0000313" key="1">
    <source>
        <dbReference type="EMBL" id="WAC12814.1"/>
    </source>
</evidence>
<protein>
    <submittedName>
        <fullName evidence="1">Uncharacterized protein</fullName>
    </submittedName>
</protein>
<reference evidence="1" key="1">
    <citation type="submission" date="2022-11" db="EMBL/GenBank/DDBJ databases">
        <title>Dyadobacter pollutisoli sp. nov., isolated from plastic dumped soil.</title>
        <authorList>
            <person name="Kim J.M."/>
            <person name="Kim K.R."/>
            <person name="Lee J.K."/>
            <person name="Hao L."/>
            <person name="Jeon C.O."/>
        </authorList>
    </citation>
    <scope>NUCLEOTIDE SEQUENCE</scope>
    <source>
        <strain evidence="1">U1</strain>
    </source>
</reference>
<dbReference type="KEGG" id="dpf:ON006_02380"/>
<proteinExistence type="predicted"/>
<organism evidence="1 2">
    <name type="scientific">Dyadobacter pollutisoli</name>
    <dbReference type="NCBI Taxonomy" id="2910158"/>
    <lineage>
        <taxon>Bacteria</taxon>
        <taxon>Pseudomonadati</taxon>
        <taxon>Bacteroidota</taxon>
        <taxon>Cytophagia</taxon>
        <taxon>Cytophagales</taxon>
        <taxon>Spirosomataceae</taxon>
        <taxon>Dyadobacter</taxon>
    </lineage>
</organism>
<dbReference type="Pfam" id="PF22014">
    <property type="entry name" value="DUF6932"/>
    <property type="match status" value="1"/>
</dbReference>
<name>A0A9E8NA47_9BACT</name>
<dbReference type="RefSeq" id="WP_244823513.1">
    <property type="nucleotide sequence ID" value="NZ_CP112998.1"/>
</dbReference>
<evidence type="ECO:0000313" key="2">
    <source>
        <dbReference type="Proteomes" id="UP001164653"/>
    </source>
</evidence>
<sequence>MEFDNLGNLSPYTVIKTDWMTFEANFVHRFPQSITRKNLFGEFSDYLISLKNILGNDFFQWVDGSFVTNKLNPNDIDLVTFVDWEIYAANESKIDSLRDFRNNTDARIDGYFVPVYSENHKKHVLYQADNLQWLYQFSRSRTDRKKGFIQLNH</sequence>
<dbReference type="AlphaFoldDB" id="A0A9E8NA47"/>
<dbReference type="EMBL" id="CP112998">
    <property type="protein sequence ID" value="WAC12814.1"/>
    <property type="molecule type" value="Genomic_DNA"/>
</dbReference>
<accession>A0A9E8NA47</accession>
<keyword evidence="2" id="KW-1185">Reference proteome</keyword>
<dbReference type="Proteomes" id="UP001164653">
    <property type="component" value="Chromosome"/>
</dbReference>
<dbReference type="InterPro" id="IPR053860">
    <property type="entry name" value="DUF6932"/>
</dbReference>